<evidence type="ECO:0000259" key="1">
    <source>
        <dbReference type="Pfam" id="PF25942"/>
    </source>
</evidence>
<dbReference type="InterPro" id="IPR058929">
    <property type="entry name" value="Ig_halo"/>
</dbReference>
<sequence length="80" mass="8427">MSVEITDTETASAVYEDTFDVAGDEDLAISDVVGEGEYDVQAVIDGEQELSKTITVVCTTALIITIREPGNSRISGPDCG</sequence>
<reference evidence="2 3" key="1">
    <citation type="submission" date="2022-06" db="EMBL/GenBank/DDBJ databases">
        <title>Halomicroarcula sp. a new haloarchaeum isolate from saline soil.</title>
        <authorList>
            <person name="Strakova D."/>
            <person name="Galisteo C."/>
            <person name="Sanchez-Porro C."/>
            <person name="Ventosa A."/>
        </authorList>
    </citation>
    <scope>NUCLEOTIDE SEQUENCE [LARGE SCALE GENOMIC DNA]</scope>
    <source>
        <strain evidence="2 3">S3CR25-11</strain>
    </source>
</reference>
<protein>
    <recommendedName>
        <fullName evidence="1">Ig-like domain-containing protein</fullName>
    </recommendedName>
</protein>
<feature type="domain" description="Ig-like" evidence="1">
    <location>
        <begin position="2"/>
        <end position="75"/>
    </location>
</feature>
<evidence type="ECO:0000313" key="3">
    <source>
        <dbReference type="Proteomes" id="UP001268864"/>
    </source>
</evidence>
<keyword evidence="3" id="KW-1185">Reference proteome</keyword>
<evidence type="ECO:0000313" key="2">
    <source>
        <dbReference type="EMBL" id="MDS0283846.1"/>
    </source>
</evidence>
<dbReference type="Proteomes" id="UP001268864">
    <property type="component" value="Unassembled WGS sequence"/>
</dbReference>
<gene>
    <name evidence="2" type="ORF">NDI86_17155</name>
</gene>
<proteinExistence type="predicted"/>
<name>A0ABU2FSU9_9EURY</name>
<dbReference type="RefSeq" id="WP_310901612.1">
    <property type="nucleotide sequence ID" value="NZ_JAMQOS010000006.1"/>
</dbReference>
<dbReference type="Pfam" id="PF25942">
    <property type="entry name" value="Ig_halo"/>
    <property type="match status" value="1"/>
</dbReference>
<comment type="caution">
    <text evidence="2">The sequence shown here is derived from an EMBL/GenBank/DDBJ whole genome shotgun (WGS) entry which is preliminary data.</text>
</comment>
<accession>A0ABU2FSU9</accession>
<dbReference type="EMBL" id="JAMQOS010000006">
    <property type="protein sequence ID" value="MDS0283846.1"/>
    <property type="molecule type" value="Genomic_DNA"/>
</dbReference>
<organism evidence="2 3">
    <name type="scientific">Haloarcula onubensis</name>
    <dbReference type="NCBI Taxonomy" id="2950539"/>
    <lineage>
        <taxon>Archaea</taxon>
        <taxon>Methanobacteriati</taxon>
        <taxon>Methanobacteriota</taxon>
        <taxon>Stenosarchaea group</taxon>
        <taxon>Halobacteria</taxon>
        <taxon>Halobacteriales</taxon>
        <taxon>Haloarculaceae</taxon>
        <taxon>Haloarcula</taxon>
    </lineage>
</organism>